<evidence type="ECO:0000256" key="3">
    <source>
        <dbReference type="ARBA" id="ARBA00022840"/>
    </source>
</evidence>
<dbReference type="InterPro" id="IPR027417">
    <property type="entry name" value="P-loop_NTPase"/>
</dbReference>
<dbReference type="PROSITE" id="PS50045">
    <property type="entry name" value="SIGMA54_INTERACT_4"/>
    <property type="match status" value="1"/>
</dbReference>
<reference evidence="11" key="1">
    <citation type="submission" date="2018-04" db="EMBL/GenBank/DDBJ databases">
        <authorList>
            <person name="Lucker S."/>
            <person name="Sakoula D."/>
        </authorList>
    </citation>
    <scope>NUCLEOTIDE SEQUENCE [LARGE SCALE GENOMIC DNA]</scope>
</reference>
<keyword evidence="5" id="KW-0805">Transcription regulation</keyword>
<keyword evidence="4" id="KW-0902">Two-component regulatory system</keyword>
<dbReference type="InterPro" id="IPR011006">
    <property type="entry name" value="CheY-like_superfamily"/>
</dbReference>
<keyword evidence="11" id="KW-1185">Reference proteome</keyword>
<sequence length="461" mass="51178">MEKILVVDDEQSLREVLSIMLKRAGYAVTAVSDGEEAIEQVQKEIFDLVITDLRMPKVDGMEVLRAVKSASPETVVLIITAFATADSAVDAMKQGAYDYLTKPFQVDEVQLIIRNALEKRRLTTENILLKREMASQSSFAQLVGQSEAMQKVFDVVKKVADSKSNVLICGESGTGKELVARAIHYNSARSPQPFVAVNCSAVPETLLESELFGHMKGSFTGAISNKAGLFEVANGGTIFLDEIGDTTPTIQVKLLRVIQEREFRRVGGTQDLKVDVRIVAATNKDLEKAVADGSFREDLYYRLDVIPIRLPPLRLRSGDIPLLATHFLTRFSNESGKPTPVISPEAMQVLLGHEWRGNVRELENLIERVVAFSTGGPVTDVDMRGWLHRTVSPQQQGGVPTELPEDGVDLEGMINGLEKDLLLKALERTKWVKKKAARLLRLNTRSFRYRLEKYAIKGGRD</sequence>
<dbReference type="PROSITE" id="PS00675">
    <property type="entry name" value="SIGMA54_INTERACT_1"/>
    <property type="match status" value="1"/>
</dbReference>
<dbReference type="PANTHER" id="PTHR32071">
    <property type="entry name" value="TRANSCRIPTIONAL REGULATORY PROTEIN"/>
    <property type="match status" value="1"/>
</dbReference>
<dbReference type="InterPro" id="IPR025662">
    <property type="entry name" value="Sigma_54_int_dom_ATP-bd_1"/>
</dbReference>
<evidence type="ECO:0000313" key="11">
    <source>
        <dbReference type="Proteomes" id="UP000248168"/>
    </source>
</evidence>
<proteinExistence type="predicted"/>
<dbReference type="InterPro" id="IPR058031">
    <property type="entry name" value="AAA_lid_NorR"/>
</dbReference>
<feature type="domain" description="Sigma-54 factor interaction" evidence="8">
    <location>
        <begin position="142"/>
        <end position="371"/>
    </location>
</feature>
<dbReference type="Gene3D" id="3.40.50.300">
    <property type="entry name" value="P-loop containing nucleotide triphosphate hydrolases"/>
    <property type="match status" value="1"/>
</dbReference>
<dbReference type="GO" id="GO:0043565">
    <property type="term" value="F:sequence-specific DNA binding"/>
    <property type="evidence" value="ECO:0007669"/>
    <property type="project" value="InterPro"/>
</dbReference>
<dbReference type="Gene3D" id="1.10.8.60">
    <property type="match status" value="1"/>
</dbReference>
<dbReference type="CDD" id="cd00009">
    <property type="entry name" value="AAA"/>
    <property type="match status" value="1"/>
</dbReference>
<dbReference type="SUPFAM" id="SSF52172">
    <property type="entry name" value="CheY-like"/>
    <property type="match status" value="1"/>
</dbReference>
<keyword evidence="6" id="KW-0804">Transcription</keyword>
<feature type="domain" description="Response regulatory" evidence="9">
    <location>
        <begin position="3"/>
        <end position="117"/>
    </location>
</feature>
<keyword evidence="2" id="KW-0547">Nucleotide-binding</keyword>
<dbReference type="SUPFAM" id="SSF52540">
    <property type="entry name" value="P-loop containing nucleoside triphosphate hydrolases"/>
    <property type="match status" value="1"/>
</dbReference>
<dbReference type="Gene3D" id="3.40.50.2300">
    <property type="match status" value="1"/>
</dbReference>
<dbReference type="GO" id="GO:0000160">
    <property type="term" value="P:phosphorelay signal transduction system"/>
    <property type="evidence" value="ECO:0007669"/>
    <property type="project" value="UniProtKB-KW"/>
</dbReference>
<dbReference type="GO" id="GO:0005524">
    <property type="term" value="F:ATP binding"/>
    <property type="evidence" value="ECO:0007669"/>
    <property type="project" value="UniProtKB-KW"/>
</dbReference>
<dbReference type="PRINTS" id="PR01590">
    <property type="entry name" value="HTHFIS"/>
</dbReference>
<dbReference type="PROSITE" id="PS00676">
    <property type="entry name" value="SIGMA54_INTERACT_2"/>
    <property type="match status" value="1"/>
</dbReference>
<dbReference type="FunFam" id="3.40.50.300:FF:000006">
    <property type="entry name" value="DNA-binding transcriptional regulator NtrC"/>
    <property type="match status" value="1"/>
</dbReference>
<keyword evidence="1 7" id="KW-0597">Phosphoprotein</keyword>
<evidence type="ECO:0000256" key="4">
    <source>
        <dbReference type="ARBA" id="ARBA00023012"/>
    </source>
</evidence>
<dbReference type="InterPro" id="IPR001789">
    <property type="entry name" value="Sig_transdc_resp-reg_receiver"/>
</dbReference>
<dbReference type="Pfam" id="PF00158">
    <property type="entry name" value="Sigma54_activat"/>
    <property type="match status" value="1"/>
</dbReference>
<evidence type="ECO:0000256" key="6">
    <source>
        <dbReference type="ARBA" id="ARBA00023163"/>
    </source>
</evidence>
<dbReference type="OrthoDB" id="9814761at2"/>
<dbReference type="PANTHER" id="PTHR32071:SF113">
    <property type="entry name" value="ALGINATE BIOSYNTHESIS TRANSCRIPTIONAL REGULATORY PROTEIN ALGB"/>
    <property type="match status" value="1"/>
</dbReference>
<evidence type="ECO:0000259" key="8">
    <source>
        <dbReference type="PROSITE" id="PS50045"/>
    </source>
</evidence>
<evidence type="ECO:0000256" key="2">
    <source>
        <dbReference type="ARBA" id="ARBA00022741"/>
    </source>
</evidence>
<dbReference type="RefSeq" id="WP_121988105.1">
    <property type="nucleotide sequence ID" value="NZ_OUNR01000001.1"/>
</dbReference>
<protein>
    <submittedName>
        <fullName evidence="10">Acetoacetate metabolism regulatory protein AtoC</fullName>
    </submittedName>
</protein>
<dbReference type="SMART" id="SM00382">
    <property type="entry name" value="AAA"/>
    <property type="match status" value="1"/>
</dbReference>
<name>A0A330L2N8_9BACT</name>
<dbReference type="Pfam" id="PF00072">
    <property type="entry name" value="Response_reg"/>
    <property type="match status" value="1"/>
</dbReference>
<organism evidence="10 11">
    <name type="scientific">Nitrospira lenta</name>
    <dbReference type="NCBI Taxonomy" id="1436998"/>
    <lineage>
        <taxon>Bacteria</taxon>
        <taxon>Pseudomonadati</taxon>
        <taxon>Nitrospirota</taxon>
        <taxon>Nitrospiria</taxon>
        <taxon>Nitrospirales</taxon>
        <taxon>Nitrospiraceae</taxon>
        <taxon>Nitrospira</taxon>
    </lineage>
</organism>
<evidence type="ECO:0000256" key="5">
    <source>
        <dbReference type="ARBA" id="ARBA00023015"/>
    </source>
</evidence>
<feature type="modified residue" description="4-aspartylphosphate" evidence="7">
    <location>
        <position position="52"/>
    </location>
</feature>
<dbReference type="InterPro" id="IPR002078">
    <property type="entry name" value="Sigma_54_int"/>
</dbReference>
<evidence type="ECO:0000256" key="7">
    <source>
        <dbReference type="PROSITE-ProRule" id="PRU00169"/>
    </source>
</evidence>
<dbReference type="SUPFAM" id="SSF46689">
    <property type="entry name" value="Homeodomain-like"/>
    <property type="match status" value="1"/>
</dbReference>
<keyword evidence="3" id="KW-0067">ATP-binding</keyword>
<evidence type="ECO:0000256" key="1">
    <source>
        <dbReference type="ARBA" id="ARBA00022553"/>
    </source>
</evidence>
<dbReference type="InterPro" id="IPR003593">
    <property type="entry name" value="AAA+_ATPase"/>
</dbReference>
<dbReference type="Gene3D" id="1.10.10.60">
    <property type="entry name" value="Homeodomain-like"/>
    <property type="match status" value="1"/>
</dbReference>
<dbReference type="EMBL" id="OUNR01000001">
    <property type="protein sequence ID" value="SPP63597.1"/>
    <property type="molecule type" value="Genomic_DNA"/>
</dbReference>
<dbReference type="InterPro" id="IPR025943">
    <property type="entry name" value="Sigma_54_int_dom_ATP-bd_2"/>
</dbReference>
<dbReference type="SMART" id="SM00448">
    <property type="entry name" value="REC"/>
    <property type="match status" value="1"/>
</dbReference>
<dbReference type="FunFam" id="3.40.50.2300:FF:000018">
    <property type="entry name" value="DNA-binding transcriptional regulator NtrC"/>
    <property type="match status" value="1"/>
</dbReference>
<accession>A0A330L2N8</accession>
<dbReference type="InterPro" id="IPR002197">
    <property type="entry name" value="HTH_Fis"/>
</dbReference>
<dbReference type="Pfam" id="PF02954">
    <property type="entry name" value="HTH_8"/>
    <property type="match status" value="1"/>
</dbReference>
<gene>
    <name evidence="10" type="primary">atoC</name>
    <name evidence="10" type="ORF">NITLEN_10683</name>
</gene>
<evidence type="ECO:0000313" key="10">
    <source>
        <dbReference type="EMBL" id="SPP63597.1"/>
    </source>
</evidence>
<evidence type="ECO:0000259" key="9">
    <source>
        <dbReference type="PROSITE" id="PS50110"/>
    </source>
</evidence>
<dbReference type="Proteomes" id="UP000248168">
    <property type="component" value="Unassembled WGS sequence"/>
</dbReference>
<dbReference type="AlphaFoldDB" id="A0A330L2N8"/>
<dbReference type="InterPro" id="IPR009057">
    <property type="entry name" value="Homeodomain-like_sf"/>
</dbReference>
<dbReference type="InParanoid" id="A0A330L2N8"/>
<dbReference type="GO" id="GO:0006355">
    <property type="term" value="P:regulation of DNA-templated transcription"/>
    <property type="evidence" value="ECO:0007669"/>
    <property type="project" value="InterPro"/>
</dbReference>
<dbReference type="PROSITE" id="PS50110">
    <property type="entry name" value="RESPONSE_REGULATORY"/>
    <property type="match status" value="1"/>
</dbReference>
<dbReference type="Pfam" id="PF25601">
    <property type="entry name" value="AAA_lid_14"/>
    <property type="match status" value="1"/>
</dbReference>